<dbReference type="EMBL" id="JACBZD010000001">
    <property type="protein sequence ID" value="NYI05239.1"/>
    <property type="molecule type" value="Genomic_DNA"/>
</dbReference>
<accession>A0A852ZSC5</accession>
<feature type="region of interest" description="Disordered" evidence="1">
    <location>
        <begin position="1"/>
        <end position="33"/>
    </location>
</feature>
<evidence type="ECO:0008006" key="4">
    <source>
        <dbReference type="Google" id="ProtNLM"/>
    </source>
</evidence>
<dbReference type="Proteomes" id="UP000567795">
    <property type="component" value="Unassembled WGS sequence"/>
</dbReference>
<comment type="caution">
    <text evidence="2">The sequence shown here is derived from an EMBL/GenBank/DDBJ whole genome shotgun (WGS) entry which is preliminary data.</text>
</comment>
<proteinExistence type="predicted"/>
<dbReference type="AlphaFoldDB" id="A0A852ZSC5"/>
<feature type="compositionally biased region" description="Gly residues" evidence="1">
    <location>
        <begin position="179"/>
        <end position="190"/>
    </location>
</feature>
<evidence type="ECO:0000313" key="2">
    <source>
        <dbReference type="EMBL" id="NYI05239.1"/>
    </source>
</evidence>
<sequence>MQPQPQPQPRGDAGPGGQGAPSASGAPNPRTAVVVPNPDLVKQLLDQMKLKYVLDKEGDVVAPWEGFRVYFMFRGEKKELFSVRTFYDHQYTLDEKPRLLEVADEWNRQSLWPKLYTHTHDSGVVRLIGETQMVIAAGVNLEYWVTSTANWVRAAVACDKWVKERLGIEQSAESKEGGAEGGPGGDAPAS</sequence>
<dbReference type="InterPro" id="IPR019660">
    <property type="entry name" value="Put_sensory_transdc_reg_YbjN"/>
</dbReference>
<reference evidence="2 3" key="1">
    <citation type="submission" date="2020-07" db="EMBL/GenBank/DDBJ databases">
        <title>Sequencing the genomes of 1000 actinobacteria strains.</title>
        <authorList>
            <person name="Klenk H.-P."/>
        </authorList>
    </citation>
    <scope>NUCLEOTIDE SEQUENCE [LARGE SCALE GENOMIC DNA]</scope>
    <source>
        <strain evidence="2 3">DSM 42178</strain>
    </source>
</reference>
<dbReference type="Pfam" id="PF10722">
    <property type="entry name" value="YbjN"/>
    <property type="match status" value="1"/>
</dbReference>
<keyword evidence="3" id="KW-1185">Reference proteome</keyword>
<gene>
    <name evidence="2" type="ORF">FHU37_002182</name>
</gene>
<name>A0A852ZSC5_9ACTN</name>
<protein>
    <recommendedName>
        <fullName evidence="4">YbjN domain-containing protein</fullName>
    </recommendedName>
</protein>
<feature type="region of interest" description="Disordered" evidence="1">
    <location>
        <begin position="169"/>
        <end position="190"/>
    </location>
</feature>
<organism evidence="2 3">
    <name type="scientific">Allostreptomyces psammosilenae</name>
    <dbReference type="NCBI Taxonomy" id="1892865"/>
    <lineage>
        <taxon>Bacteria</taxon>
        <taxon>Bacillati</taxon>
        <taxon>Actinomycetota</taxon>
        <taxon>Actinomycetes</taxon>
        <taxon>Kitasatosporales</taxon>
        <taxon>Streptomycetaceae</taxon>
        <taxon>Allostreptomyces</taxon>
    </lineage>
</organism>
<feature type="compositionally biased region" description="Basic and acidic residues" evidence="1">
    <location>
        <begin position="169"/>
        <end position="178"/>
    </location>
</feature>
<evidence type="ECO:0000313" key="3">
    <source>
        <dbReference type="Proteomes" id="UP000567795"/>
    </source>
</evidence>
<evidence type="ECO:0000256" key="1">
    <source>
        <dbReference type="SAM" id="MobiDB-lite"/>
    </source>
</evidence>